<comment type="similarity">
    <text evidence="1">Belongs to the leucine-binding protein family.</text>
</comment>
<dbReference type="Gene3D" id="3.40.50.2300">
    <property type="match status" value="2"/>
</dbReference>
<name>A0A1W6NWP0_9RHOB</name>
<keyword evidence="2 4" id="KW-0732">Signal</keyword>
<evidence type="ECO:0000256" key="4">
    <source>
        <dbReference type="SAM" id="SignalP"/>
    </source>
</evidence>
<proteinExistence type="inferred from homology"/>
<dbReference type="InterPro" id="IPR051010">
    <property type="entry name" value="BCAA_transport"/>
</dbReference>
<gene>
    <name evidence="6" type="ORF">BVG79_00259</name>
</gene>
<dbReference type="InterPro" id="IPR028082">
    <property type="entry name" value="Peripla_BP_I"/>
</dbReference>
<evidence type="ECO:0000313" key="6">
    <source>
        <dbReference type="EMBL" id="ARO13619.1"/>
    </source>
</evidence>
<accession>A0A1W6NWP0</accession>
<dbReference type="AlphaFoldDB" id="A0A1W6NWP0"/>
<keyword evidence="3" id="KW-0813">Transport</keyword>
<feature type="chain" id="PRO_5013003951" evidence="4">
    <location>
        <begin position="25"/>
        <end position="390"/>
    </location>
</feature>
<evidence type="ECO:0000256" key="2">
    <source>
        <dbReference type="ARBA" id="ARBA00022729"/>
    </source>
</evidence>
<evidence type="ECO:0000259" key="5">
    <source>
        <dbReference type="Pfam" id="PF13458"/>
    </source>
</evidence>
<evidence type="ECO:0000256" key="3">
    <source>
        <dbReference type="ARBA" id="ARBA00022970"/>
    </source>
</evidence>
<dbReference type="CDD" id="cd06339">
    <property type="entry name" value="PBP1_YraM_LppC_lipoprotein-like"/>
    <property type="match status" value="1"/>
</dbReference>
<dbReference type="Pfam" id="PF13458">
    <property type="entry name" value="Peripla_BP_6"/>
    <property type="match status" value="1"/>
</dbReference>
<evidence type="ECO:0000256" key="1">
    <source>
        <dbReference type="ARBA" id="ARBA00010062"/>
    </source>
</evidence>
<dbReference type="SUPFAM" id="SSF53822">
    <property type="entry name" value="Periplasmic binding protein-like I"/>
    <property type="match status" value="1"/>
</dbReference>
<evidence type="ECO:0000313" key="7">
    <source>
        <dbReference type="Proteomes" id="UP000242447"/>
    </source>
</evidence>
<dbReference type="EMBL" id="CP019937">
    <property type="protein sequence ID" value="ARO13619.1"/>
    <property type="molecule type" value="Genomic_DNA"/>
</dbReference>
<feature type="signal peptide" evidence="4">
    <location>
        <begin position="1"/>
        <end position="24"/>
    </location>
</feature>
<dbReference type="Proteomes" id="UP000242447">
    <property type="component" value="Chromosome"/>
</dbReference>
<sequence>MLSKLISRRYVGRLGAALAVAALAACQPVVNTPTRNTGANGATVRVALLVPAGSAQATDNLIAQNLENAARLAIADLGTSRIDLRVYPTSGNATQAATVARAAVADGAAVILGPVYAEEANAAGVAVANSGVNVLAFSNNATIAGGNVFILGQTFSDTANRLVGYASTQGINSYVVAHGNDLGGNLGRDAIVAAVNARGGTVAGVEAYPLSQSDVIAAARRIATTVNNSGAQAVFTTASVNADLPILATILPESGVNLETTRLMGLTRWNATSQALTLPGLQGGVFTLPDQARVTAFETRYGARYGQPPHPLASLAYDGIAAIGALLQRGGDNALSRNALLQSQGFEGTSGIFRFLPDGTTQRGLAVAEIRNNMVNILDPAPRSFGGSSS</sequence>
<dbReference type="PANTHER" id="PTHR30483">
    <property type="entry name" value="LEUCINE-SPECIFIC-BINDING PROTEIN"/>
    <property type="match status" value="1"/>
</dbReference>
<keyword evidence="6" id="KW-0675">Receptor</keyword>
<dbReference type="STRING" id="92947.BVG79_00259"/>
<dbReference type="KEGG" id="kro:BVG79_00259"/>
<dbReference type="PANTHER" id="PTHR30483:SF6">
    <property type="entry name" value="PERIPLASMIC BINDING PROTEIN OF ABC TRANSPORTER FOR NATURAL AMINO ACIDS"/>
    <property type="match status" value="1"/>
</dbReference>
<keyword evidence="3" id="KW-0029">Amino-acid transport</keyword>
<reference evidence="6 7" key="1">
    <citation type="submission" date="2017-02" db="EMBL/GenBank/DDBJ databases">
        <title>Ketogulonicigenium robustum SPU B003 Genome sequencing and assembly.</title>
        <authorList>
            <person name="Li Y."/>
            <person name="Liu L."/>
            <person name="Wang C."/>
            <person name="Zhang M."/>
            <person name="Zhang T."/>
            <person name="Zhang Y."/>
        </authorList>
    </citation>
    <scope>NUCLEOTIDE SEQUENCE [LARGE SCALE GENOMIC DNA]</scope>
    <source>
        <strain evidence="6 7">SPU_B003</strain>
    </source>
</reference>
<dbReference type="GO" id="GO:0006865">
    <property type="term" value="P:amino acid transport"/>
    <property type="evidence" value="ECO:0007669"/>
    <property type="project" value="UniProtKB-KW"/>
</dbReference>
<dbReference type="OrthoDB" id="7210494at2"/>
<protein>
    <submittedName>
        <fullName evidence="6">Extracellular ligand-binding receptor</fullName>
    </submittedName>
</protein>
<dbReference type="InterPro" id="IPR028081">
    <property type="entry name" value="Leu-bd"/>
</dbReference>
<organism evidence="6 7">
    <name type="scientific">Ketogulonicigenium robustum</name>
    <dbReference type="NCBI Taxonomy" id="92947"/>
    <lineage>
        <taxon>Bacteria</taxon>
        <taxon>Pseudomonadati</taxon>
        <taxon>Pseudomonadota</taxon>
        <taxon>Alphaproteobacteria</taxon>
        <taxon>Rhodobacterales</taxon>
        <taxon>Roseobacteraceae</taxon>
        <taxon>Ketogulonicigenium</taxon>
    </lineage>
</organism>
<feature type="domain" description="Leucine-binding protein" evidence="5">
    <location>
        <begin position="43"/>
        <end position="371"/>
    </location>
</feature>
<dbReference type="RefSeq" id="WP_085785314.1">
    <property type="nucleotide sequence ID" value="NZ_CP019937.1"/>
</dbReference>
<dbReference type="PROSITE" id="PS51257">
    <property type="entry name" value="PROKAR_LIPOPROTEIN"/>
    <property type="match status" value="1"/>
</dbReference>
<keyword evidence="7" id="KW-1185">Reference proteome</keyword>